<evidence type="ECO:0000256" key="5">
    <source>
        <dbReference type="ARBA" id="ARBA00023049"/>
    </source>
</evidence>
<evidence type="ECO:0000256" key="2">
    <source>
        <dbReference type="ARBA" id="ARBA00022723"/>
    </source>
</evidence>
<keyword evidence="4" id="KW-0862">Zinc</keyword>
<dbReference type="AlphaFoldDB" id="A0A853GZK5"/>
<evidence type="ECO:0000259" key="6">
    <source>
        <dbReference type="PROSITE" id="PS50249"/>
    </source>
</evidence>
<proteinExistence type="predicted"/>
<dbReference type="InterPro" id="IPR001405">
    <property type="entry name" value="UPF0758"/>
</dbReference>
<evidence type="ECO:0000313" key="7">
    <source>
        <dbReference type="EMBL" id="NYV41620.1"/>
    </source>
</evidence>
<evidence type="ECO:0000256" key="4">
    <source>
        <dbReference type="ARBA" id="ARBA00022833"/>
    </source>
</evidence>
<dbReference type="RefSeq" id="WP_057060399.1">
    <property type="nucleotide sequence ID" value="NZ_JABTXY010000012.1"/>
</dbReference>
<evidence type="ECO:0000256" key="3">
    <source>
        <dbReference type="ARBA" id="ARBA00022801"/>
    </source>
</evidence>
<dbReference type="InterPro" id="IPR025657">
    <property type="entry name" value="RadC_JAB"/>
</dbReference>
<dbReference type="PANTHER" id="PTHR30471">
    <property type="entry name" value="DNA REPAIR PROTEIN RADC"/>
    <property type="match status" value="1"/>
</dbReference>
<dbReference type="NCBIfam" id="TIGR00608">
    <property type="entry name" value="radc"/>
    <property type="match status" value="1"/>
</dbReference>
<dbReference type="GO" id="GO:0046872">
    <property type="term" value="F:metal ion binding"/>
    <property type="evidence" value="ECO:0007669"/>
    <property type="project" value="UniProtKB-KW"/>
</dbReference>
<dbReference type="SUPFAM" id="SSF102712">
    <property type="entry name" value="JAB1/MPN domain"/>
    <property type="match status" value="1"/>
</dbReference>
<dbReference type="Proteomes" id="UP000548673">
    <property type="component" value="Unassembled WGS sequence"/>
</dbReference>
<organism evidence="7 8">
    <name type="scientific">Cronobacter sakazakii</name>
    <name type="common">Enterobacter sakazakii</name>
    <dbReference type="NCBI Taxonomy" id="28141"/>
    <lineage>
        <taxon>Bacteria</taxon>
        <taxon>Pseudomonadati</taxon>
        <taxon>Pseudomonadota</taxon>
        <taxon>Gammaproteobacteria</taxon>
        <taxon>Enterobacterales</taxon>
        <taxon>Enterobacteriaceae</taxon>
        <taxon>Cronobacter</taxon>
    </lineage>
</organism>
<name>A0A853GZK5_CROSK</name>
<dbReference type="Gene3D" id="3.40.140.10">
    <property type="entry name" value="Cytidine Deaminase, domain 2"/>
    <property type="match status" value="1"/>
</dbReference>
<dbReference type="PROSITE" id="PS50249">
    <property type="entry name" value="MPN"/>
    <property type="match status" value="1"/>
</dbReference>
<reference evidence="7 8" key="1">
    <citation type="submission" date="2020-05" db="EMBL/GenBank/DDBJ databases">
        <title>The draft genome of Cronobacter sakazakii strain 145005.</title>
        <authorList>
            <person name="Yang J."/>
            <person name="Liu L."/>
            <person name="Feng Y."/>
            <person name="Zong Z."/>
        </authorList>
    </citation>
    <scope>NUCLEOTIDE SEQUENCE [LARGE SCALE GENOMIC DNA]</scope>
    <source>
        <strain evidence="7 8">145005</strain>
    </source>
</reference>
<dbReference type="Pfam" id="PF04002">
    <property type="entry name" value="RadC"/>
    <property type="match status" value="1"/>
</dbReference>
<dbReference type="EMBL" id="JABTXY010000012">
    <property type="protein sequence ID" value="NYV41620.1"/>
    <property type="molecule type" value="Genomic_DNA"/>
</dbReference>
<accession>A0A853GZK5</accession>
<dbReference type="GO" id="GO:0008237">
    <property type="term" value="F:metallopeptidase activity"/>
    <property type="evidence" value="ECO:0007669"/>
    <property type="project" value="UniProtKB-KW"/>
</dbReference>
<dbReference type="InterPro" id="IPR020891">
    <property type="entry name" value="UPF0758_CS"/>
</dbReference>
<dbReference type="GO" id="GO:0006508">
    <property type="term" value="P:proteolysis"/>
    <property type="evidence" value="ECO:0007669"/>
    <property type="project" value="UniProtKB-KW"/>
</dbReference>
<keyword evidence="3" id="KW-0378">Hydrolase</keyword>
<keyword evidence="1" id="KW-0645">Protease</keyword>
<evidence type="ECO:0000256" key="1">
    <source>
        <dbReference type="ARBA" id="ARBA00022670"/>
    </source>
</evidence>
<feature type="domain" description="MPN" evidence="6">
    <location>
        <begin position="22"/>
        <end position="144"/>
    </location>
</feature>
<keyword evidence="2" id="KW-0479">Metal-binding</keyword>
<gene>
    <name evidence="7" type="primary">radC</name>
    <name evidence="7" type="ORF">HRR37_04265</name>
</gene>
<keyword evidence="5" id="KW-0482">Metalloprotease</keyword>
<dbReference type="CDD" id="cd08071">
    <property type="entry name" value="MPN_DUF2466"/>
    <property type="match status" value="1"/>
</dbReference>
<protein>
    <submittedName>
        <fullName evidence="7">DNA repair protein RadC</fullName>
    </submittedName>
</protein>
<sequence>MHDEIINQAREILTQRLYRTDTLASPQDTASYLALQLGDREQEVFSVIFLDNRNHVLNYQEMFHGSIATTPVYPREIARQALKLNAAGVICSHNHPSGNAEPSAQDKAITLNIQKVMELIEVRLVDHIVVGGGQTVSFADRGWL</sequence>
<evidence type="ECO:0000313" key="8">
    <source>
        <dbReference type="Proteomes" id="UP000548673"/>
    </source>
</evidence>
<dbReference type="PANTHER" id="PTHR30471:SF3">
    <property type="entry name" value="UPF0758 PROTEIN YEES-RELATED"/>
    <property type="match status" value="1"/>
</dbReference>
<comment type="caution">
    <text evidence="7">The sequence shown here is derived from an EMBL/GenBank/DDBJ whole genome shotgun (WGS) entry which is preliminary data.</text>
</comment>
<dbReference type="InterPro" id="IPR037518">
    <property type="entry name" value="MPN"/>
</dbReference>
<dbReference type="PROSITE" id="PS01302">
    <property type="entry name" value="UPF0758"/>
    <property type="match status" value="1"/>
</dbReference>